<feature type="transmembrane region" description="Helical" evidence="2">
    <location>
        <begin position="20"/>
        <end position="42"/>
    </location>
</feature>
<dbReference type="Proteomes" id="UP000186817">
    <property type="component" value="Unassembled WGS sequence"/>
</dbReference>
<dbReference type="AlphaFoldDB" id="A0A1Q9CMD7"/>
<dbReference type="EMBL" id="LSRX01001070">
    <property type="protein sequence ID" value="OLP84066.1"/>
    <property type="molecule type" value="Genomic_DNA"/>
</dbReference>
<name>A0A1Q9CMD7_SYMMI</name>
<keyword evidence="2" id="KW-0812">Transmembrane</keyword>
<sequence>MPSSPSFHRLPGLLPPRPRIAFIAFMGFDLLPPRPFIAFIAFMGFDLLPPRPFIAFIAFMGFDLLPPRPFIAFIAFMGFDLLPPRPFIAFIAFMGFDLLPPRPFIAFIAFMGFDLLPPRPFIAFIAFMGFDLLPPRPFIAFIAFMGFDLLPPRPFIAFIAFMGFDLLPPRPFIAFIAFMGFDLLPPRPFIAFIAFMGFDLLPPRPFIAFIAFMGFDLLPPRPFIAFIAFMGFDLLPPRPFIAFIAFMGFDFLPPRPFIAFIAFMGFDLLPPRPFIAFIIAFMGFDLLPPFAFIAFIGFDFLPPSSFILGLNAKHGPPCRIQLAARCMCFTPRPLAENEAAGVAMGCRHDAREKVPECASCLAENGCEQIQRERVWRTRQRRHGPDSKRGAGDGSLQGNRQHTPPETITSSQRQSVKYIKSSWYCWGGPVWDPKLFVSILGFNPTAGRQAECTDSVHVDQLEVVGANVGNRRELTSAFEERAAHQPTRPSMAQYAAGGRSPAKSSAKEPRETGPHVADSVLAATAHHARTVSFRSVMKARKASLFGRQGVGCGSGDTATSVAADVAEMAWATLDAVDVTVELRCPVRTLQDVPLFMRSAVRMATAPSRIRDSTIGPTTPTHGRDELVSRAAAFQLGEWVWLLASASRFSAAERVSPAANMGCVGRPWRAWLATLHTSFREREMLPALTPPARASPGRMPVCGLPRFFPMQRPPMQVAMKRRLRLPLPHHGRVLWPPAQGCGACSGEDIASSIPGIGLAGALVADNGPDCIVVSAGVWQDVGPSGGRFGAGAARESQELQFLEQPSFSFKAVCCVGFDEVGVTNGTPEPRAHAEFASTPAPLSNSPVTTRISGAARTGTVVEDAALRPSPALDVQRKDAFIGPRAARLAMQEFMARWDKAFGGKTKLNGILSENDPCHAAPPVYLCGKQQARQVQEQVMRTSTSAL</sequence>
<feature type="transmembrane region" description="Helical" evidence="2">
    <location>
        <begin position="274"/>
        <end position="298"/>
    </location>
</feature>
<feature type="compositionally biased region" description="Polar residues" evidence="1">
    <location>
        <begin position="395"/>
        <end position="412"/>
    </location>
</feature>
<keyword evidence="4" id="KW-1185">Reference proteome</keyword>
<evidence type="ECO:0000313" key="4">
    <source>
        <dbReference type="Proteomes" id="UP000186817"/>
    </source>
</evidence>
<reference evidence="3 4" key="1">
    <citation type="submission" date="2016-02" db="EMBL/GenBank/DDBJ databases">
        <title>Genome analysis of coral dinoflagellate symbionts highlights evolutionary adaptations to a symbiotic lifestyle.</title>
        <authorList>
            <person name="Aranda M."/>
            <person name="Li Y."/>
            <person name="Liew Y.J."/>
            <person name="Baumgarten S."/>
            <person name="Simakov O."/>
            <person name="Wilson M."/>
            <person name="Piel J."/>
            <person name="Ashoor H."/>
            <person name="Bougouffa S."/>
            <person name="Bajic V.B."/>
            <person name="Ryu T."/>
            <person name="Ravasi T."/>
            <person name="Bayer T."/>
            <person name="Micklem G."/>
            <person name="Kim H."/>
            <person name="Bhak J."/>
            <person name="Lajeunesse T.C."/>
            <person name="Voolstra C.R."/>
        </authorList>
    </citation>
    <scope>NUCLEOTIDE SEQUENCE [LARGE SCALE GENOMIC DNA]</scope>
    <source>
        <strain evidence="3 4">CCMP2467</strain>
    </source>
</reference>
<dbReference type="OMA" id="ENDPCHA"/>
<protein>
    <submittedName>
        <fullName evidence="3">Uncharacterized protein</fullName>
    </submittedName>
</protein>
<gene>
    <name evidence="3" type="ORF">AK812_SmicGene35081</name>
</gene>
<organism evidence="3 4">
    <name type="scientific">Symbiodinium microadriaticum</name>
    <name type="common">Dinoflagellate</name>
    <name type="synonym">Zooxanthella microadriatica</name>
    <dbReference type="NCBI Taxonomy" id="2951"/>
    <lineage>
        <taxon>Eukaryota</taxon>
        <taxon>Sar</taxon>
        <taxon>Alveolata</taxon>
        <taxon>Dinophyceae</taxon>
        <taxon>Suessiales</taxon>
        <taxon>Symbiodiniaceae</taxon>
        <taxon>Symbiodinium</taxon>
    </lineage>
</organism>
<accession>A0A1Q9CMD7</accession>
<dbReference type="OrthoDB" id="10352285at2759"/>
<keyword evidence="2" id="KW-1133">Transmembrane helix</keyword>
<keyword evidence="2" id="KW-0472">Membrane</keyword>
<evidence type="ECO:0000313" key="3">
    <source>
        <dbReference type="EMBL" id="OLP84066.1"/>
    </source>
</evidence>
<evidence type="ECO:0000256" key="2">
    <source>
        <dbReference type="SAM" id="Phobius"/>
    </source>
</evidence>
<evidence type="ECO:0000256" key="1">
    <source>
        <dbReference type="SAM" id="MobiDB-lite"/>
    </source>
</evidence>
<proteinExistence type="predicted"/>
<feature type="region of interest" description="Disordered" evidence="1">
    <location>
        <begin position="479"/>
        <end position="514"/>
    </location>
</feature>
<comment type="caution">
    <text evidence="3">The sequence shown here is derived from an EMBL/GenBank/DDBJ whole genome shotgun (WGS) entry which is preliminary data.</text>
</comment>
<feature type="region of interest" description="Disordered" evidence="1">
    <location>
        <begin position="376"/>
        <end position="412"/>
    </location>
</feature>
<feature type="transmembrane region" description="Helical" evidence="2">
    <location>
        <begin position="240"/>
        <end position="262"/>
    </location>
</feature>
<feature type="transmembrane region" description="Helical" evidence="2">
    <location>
        <begin position="54"/>
        <end position="77"/>
    </location>
</feature>